<evidence type="ECO:0000256" key="8">
    <source>
        <dbReference type="ARBA" id="ARBA00022741"/>
    </source>
</evidence>
<dbReference type="SUPFAM" id="SSF82114">
    <property type="entry name" value="Riboflavin kinase-like"/>
    <property type="match status" value="1"/>
</dbReference>
<dbReference type="PIRSF" id="PIRSF004491">
    <property type="entry name" value="FAD_Synth"/>
    <property type="match status" value="1"/>
</dbReference>
<evidence type="ECO:0000256" key="10">
    <source>
        <dbReference type="ARBA" id="ARBA00022827"/>
    </source>
</evidence>
<dbReference type="EC" id="2.7.1.26" evidence="15"/>
<dbReference type="EMBL" id="JAQOUE010000002">
    <property type="protein sequence ID" value="MDT7044251.1"/>
    <property type="molecule type" value="Genomic_DNA"/>
</dbReference>
<dbReference type="InterPro" id="IPR014729">
    <property type="entry name" value="Rossmann-like_a/b/a_fold"/>
</dbReference>
<accession>A0ABU3KCY5</accession>
<evidence type="ECO:0000256" key="7">
    <source>
        <dbReference type="ARBA" id="ARBA00022695"/>
    </source>
</evidence>
<dbReference type="PANTHER" id="PTHR22749">
    <property type="entry name" value="RIBOFLAVIN KINASE/FMN ADENYLYLTRANSFERASE"/>
    <property type="match status" value="1"/>
</dbReference>
<dbReference type="GO" id="GO:0003919">
    <property type="term" value="F:FMN adenylyltransferase activity"/>
    <property type="evidence" value="ECO:0007669"/>
    <property type="project" value="UniProtKB-EC"/>
</dbReference>
<evidence type="ECO:0000256" key="2">
    <source>
        <dbReference type="ARBA" id="ARBA00004726"/>
    </source>
</evidence>
<dbReference type="SMART" id="SM00904">
    <property type="entry name" value="Flavokinase"/>
    <property type="match status" value="1"/>
</dbReference>
<keyword evidence="7 15" id="KW-0548">Nucleotidyltransferase</keyword>
<evidence type="ECO:0000256" key="6">
    <source>
        <dbReference type="ARBA" id="ARBA00022679"/>
    </source>
</evidence>
<evidence type="ECO:0000256" key="3">
    <source>
        <dbReference type="ARBA" id="ARBA00005201"/>
    </source>
</evidence>
<dbReference type="NCBIfam" id="NF004160">
    <property type="entry name" value="PRK05627.1-3"/>
    <property type="match status" value="1"/>
</dbReference>
<protein>
    <recommendedName>
        <fullName evidence="15">Riboflavin biosynthesis protein</fullName>
    </recommendedName>
    <domain>
        <recommendedName>
            <fullName evidence="15">Riboflavin kinase</fullName>
            <ecNumber evidence="15">2.7.1.26</ecNumber>
        </recommendedName>
        <alternativeName>
            <fullName evidence="15">Flavokinase</fullName>
        </alternativeName>
    </domain>
    <domain>
        <recommendedName>
            <fullName evidence="15">FMN adenylyltransferase</fullName>
            <ecNumber evidence="15">2.7.7.2</ecNumber>
        </recommendedName>
        <alternativeName>
            <fullName evidence="15">FAD pyrophosphorylase</fullName>
        </alternativeName>
        <alternativeName>
            <fullName evidence="15">FAD synthase</fullName>
        </alternativeName>
    </domain>
</protein>
<organism evidence="17 18">
    <name type="scientific">Candidatus Nitronereus thalassa</name>
    <dbReference type="NCBI Taxonomy" id="3020898"/>
    <lineage>
        <taxon>Bacteria</taxon>
        <taxon>Pseudomonadati</taxon>
        <taxon>Nitrospirota</taxon>
        <taxon>Nitrospiria</taxon>
        <taxon>Nitrospirales</taxon>
        <taxon>Nitrospiraceae</taxon>
        <taxon>Candidatus Nitronereus</taxon>
    </lineage>
</organism>
<keyword evidence="5 15" id="KW-0288">FMN</keyword>
<comment type="catalytic activity">
    <reaction evidence="13 15">
        <text>riboflavin + ATP = FMN + ADP + H(+)</text>
        <dbReference type="Rhea" id="RHEA:14357"/>
        <dbReference type="ChEBI" id="CHEBI:15378"/>
        <dbReference type="ChEBI" id="CHEBI:30616"/>
        <dbReference type="ChEBI" id="CHEBI:57986"/>
        <dbReference type="ChEBI" id="CHEBI:58210"/>
        <dbReference type="ChEBI" id="CHEBI:456216"/>
        <dbReference type="EC" id="2.7.1.26"/>
    </reaction>
</comment>
<dbReference type="Gene3D" id="3.40.50.620">
    <property type="entry name" value="HUPs"/>
    <property type="match status" value="1"/>
</dbReference>
<dbReference type="InterPro" id="IPR002606">
    <property type="entry name" value="Riboflavin_kinase_bac"/>
</dbReference>
<proteinExistence type="inferred from homology"/>
<evidence type="ECO:0000313" key="18">
    <source>
        <dbReference type="Proteomes" id="UP001250932"/>
    </source>
</evidence>
<dbReference type="SUPFAM" id="SSF52374">
    <property type="entry name" value="Nucleotidylyl transferase"/>
    <property type="match status" value="1"/>
</dbReference>
<comment type="pathway">
    <text evidence="2 15">Cofactor biosynthesis; FAD biosynthesis; FAD from FMN: step 1/1.</text>
</comment>
<keyword evidence="12" id="KW-0511">Multifunctional enzyme</keyword>
<evidence type="ECO:0000256" key="1">
    <source>
        <dbReference type="ARBA" id="ARBA00002121"/>
    </source>
</evidence>
<evidence type="ECO:0000256" key="13">
    <source>
        <dbReference type="ARBA" id="ARBA00047880"/>
    </source>
</evidence>
<dbReference type="NCBIfam" id="NF004162">
    <property type="entry name" value="PRK05627.1-5"/>
    <property type="match status" value="1"/>
</dbReference>
<dbReference type="InterPro" id="IPR023465">
    <property type="entry name" value="Riboflavin_kinase_dom_sf"/>
</dbReference>
<dbReference type="Pfam" id="PF06574">
    <property type="entry name" value="FAD_syn"/>
    <property type="match status" value="1"/>
</dbReference>
<keyword evidence="9 15" id="KW-0418">Kinase</keyword>
<keyword evidence="6 15" id="KW-0808">Transferase</keyword>
<dbReference type="GO" id="GO:0008531">
    <property type="term" value="F:riboflavin kinase activity"/>
    <property type="evidence" value="ECO:0007669"/>
    <property type="project" value="UniProtKB-EC"/>
</dbReference>
<dbReference type="CDD" id="cd02064">
    <property type="entry name" value="FAD_synthetase_N"/>
    <property type="match status" value="1"/>
</dbReference>
<evidence type="ECO:0000256" key="11">
    <source>
        <dbReference type="ARBA" id="ARBA00022840"/>
    </source>
</evidence>
<dbReference type="Proteomes" id="UP001250932">
    <property type="component" value="Unassembled WGS sequence"/>
</dbReference>
<comment type="similarity">
    <text evidence="15">Belongs to the ribF family.</text>
</comment>
<keyword evidence="4 15" id="KW-0285">Flavoprotein</keyword>
<evidence type="ECO:0000256" key="5">
    <source>
        <dbReference type="ARBA" id="ARBA00022643"/>
    </source>
</evidence>
<dbReference type="RefSeq" id="WP_313834836.1">
    <property type="nucleotide sequence ID" value="NZ_JAQOUE010000002.1"/>
</dbReference>
<dbReference type="Gene3D" id="2.40.30.30">
    <property type="entry name" value="Riboflavin kinase-like"/>
    <property type="match status" value="1"/>
</dbReference>
<evidence type="ECO:0000256" key="14">
    <source>
        <dbReference type="ARBA" id="ARBA00049494"/>
    </source>
</evidence>
<sequence>MKVSRGLPNPPLPPHPVLTIGNFDGQHLGHRHLLSTVVNWARECHGTPMVLTFDPHPVQVLNPKFNFKFLTTQNEKLQWFETVGVEHLVILEFTKAFAALSPKEFVQSILRDGLGVRDIFVGEHFVFGKGRAGNVSILTELGNRANFQVHLLKPLGSADKIVSSTRIRTLIQQGHMDEARECLGRPYALEGTVIEGEQRGEGLGYRTANLRLPIDRVIPPDGIYVTTMQWKDKVFPSVSYIGTRPTFGQGERLLEVHLLDEECQLYGEHIHVHFLKYVRGDEVFDSSEALAARIALDVEIAKEVLANELPRS</sequence>
<keyword evidence="8 15" id="KW-0547">Nucleotide-binding</keyword>
<keyword evidence="10 15" id="KW-0274">FAD</keyword>
<dbReference type="PANTHER" id="PTHR22749:SF6">
    <property type="entry name" value="RIBOFLAVIN KINASE"/>
    <property type="match status" value="1"/>
</dbReference>
<reference evidence="17 18" key="1">
    <citation type="journal article" date="2023" name="ISME J.">
        <title>Cultivation and genomic characterization of novel and ubiquitous marine nitrite-oxidizing bacteria from the Nitrospirales.</title>
        <authorList>
            <person name="Mueller A.J."/>
            <person name="Daebeler A."/>
            <person name="Herbold C.W."/>
            <person name="Kirkegaard R.H."/>
            <person name="Daims H."/>
        </authorList>
    </citation>
    <scope>NUCLEOTIDE SEQUENCE [LARGE SCALE GENOMIC DNA]</scope>
    <source>
        <strain evidence="17 18">EB</strain>
    </source>
</reference>
<comment type="catalytic activity">
    <reaction evidence="14 15">
        <text>FMN + ATP + H(+) = FAD + diphosphate</text>
        <dbReference type="Rhea" id="RHEA:17237"/>
        <dbReference type="ChEBI" id="CHEBI:15378"/>
        <dbReference type="ChEBI" id="CHEBI:30616"/>
        <dbReference type="ChEBI" id="CHEBI:33019"/>
        <dbReference type="ChEBI" id="CHEBI:57692"/>
        <dbReference type="ChEBI" id="CHEBI:58210"/>
        <dbReference type="EC" id="2.7.7.2"/>
    </reaction>
</comment>
<comment type="caution">
    <text evidence="17">The sequence shown here is derived from an EMBL/GenBank/DDBJ whole genome shotgun (WGS) entry which is preliminary data.</text>
</comment>
<comment type="function">
    <text evidence="1">Catalyzes the phosphorylation of riboflavin to FMN followed by the adenylation of FMN to FAD.</text>
</comment>
<dbReference type="InterPro" id="IPR023468">
    <property type="entry name" value="Riboflavin_kinase"/>
</dbReference>
<evidence type="ECO:0000256" key="4">
    <source>
        <dbReference type="ARBA" id="ARBA00022630"/>
    </source>
</evidence>
<dbReference type="InterPro" id="IPR015864">
    <property type="entry name" value="FAD_synthase"/>
</dbReference>
<keyword evidence="18" id="KW-1185">Reference proteome</keyword>
<evidence type="ECO:0000256" key="9">
    <source>
        <dbReference type="ARBA" id="ARBA00022777"/>
    </source>
</evidence>
<evidence type="ECO:0000256" key="15">
    <source>
        <dbReference type="PIRNR" id="PIRNR004491"/>
    </source>
</evidence>
<comment type="pathway">
    <text evidence="3 15">Cofactor biosynthesis; FMN biosynthesis; FMN from riboflavin (ATP route): step 1/1.</text>
</comment>
<gene>
    <name evidence="17" type="ORF">PPG34_18010</name>
</gene>
<evidence type="ECO:0000256" key="12">
    <source>
        <dbReference type="ARBA" id="ARBA00023268"/>
    </source>
</evidence>
<dbReference type="EC" id="2.7.7.2" evidence="15"/>
<dbReference type="InterPro" id="IPR015865">
    <property type="entry name" value="Riboflavin_kinase_bac/euk"/>
</dbReference>
<feature type="domain" description="Riboflavin kinase" evidence="16">
    <location>
        <begin position="182"/>
        <end position="306"/>
    </location>
</feature>
<evidence type="ECO:0000313" key="17">
    <source>
        <dbReference type="EMBL" id="MDT7044251.1"/>
    </source>
</evidence>
<evidence type="ECO:0000259" key="16">
    <source>
        <dbReference type="SMART" id="SM00904"/>
    </source>
</evidence>
<keyword evidence="11 15" id="KW-0067">ATP-binding</keyword>
<dbReference type="Pfam" id="PF01687">
    <property type="entry name" value="Flavokinase"/>
    <property type="match status" value="1"/>
</dbReference>
<name>A0ABU3KCY5_9BACT</name>
<dbReference type="NCBIfam" id="TIGR00083">
    <property type="entry name" value="ribF"/>
    <property type="match status" value="1"/>
</dbReference>